<proteinExistence type="predicted"/>
<protein>
    <recommendedName>
        <fullName evidence="3">Stress response protein</fullName>
    </recommendedName>
</protein>
<dbReference type="Proteomes" id="UP001250932">
    <property type="component" value="Unassembled WGS sequence"/>
</dbReference>
<comment type="caution">
    <text evidence="1">The sequence shown here is derived from an EMBL/GenBank/DDBJ whole genome shotgun (WGS) entry which is preliminary data.</text>
</comment>
<evidence type="ECO:0000313" key="2">
    <source>
        <dbReference type="Proteomes" id="UP001250932"/>
    </source>
</evidence>
<dbReference type="RefSeq" id="WP_313831813.1">
    <property type="nucleotide sequence ID" value="NZ_JAQOUE010000001.1"/>
</dbReference>
<sequence length="84" mass="9824">MNQQQFIGFWKNLQDPLKAKWDKITDEDILQIDGDMTKFHDVLDRRYGADKEAVSTWANRRYSHISGNYQGYEFGLKEPVLNAG</sequence>
<reference evidence="1 2" key="1">
    <citation type="journal article" date="2023" name="ISME J.">
        <title>Cultivation and genomic characterization of novel and ubiquitous marine nitrite-oxidizing bacteria from the Nitrospirales.</title>
        <authorList>
            <person name="Mueller A.J."/>
            <person name="Daebeler A."/>
            <person name="Herbold C.W."/>
            <person name="Kirkegaard R.H."/>
            <person name="Daims H."/>
        </authorList>
    </citation>
    <scope>NUCLEOTIDE SEQUENCE [LARGE SCALE GENOMIC DNA]</scope>
    <source>
        <strain evidence="1 2">EB</strain>
    </source>
</reference>
<accession>A0ABU3K4X3</accession>
<organism evidence="1 2">
    <name type="scientific">Candidatus Nitronereus thalassa</name>
    <dbReference type="NCBI Taxonomy" id="3020898"/>
    <lineage>
        <taxon>Bacteria</taxon>
        <taxon>Pseudomonadati</taxon>
        <taxon>Nitrospirota</taxon>
        <taxon>Nitrospiria</taxon>
        <taxon>Nitrospirales</taxon>
        <taxon>Nitrospiraceae</taxon>
        <taxon>Candidatus Nitronereus</taxon>
    </lineage>
</organism>
<dbReference type="InterPro" id="IPR036629">
    <property type="entry name" value="YjbJ_sf"/>
</dbReference>
<dbReference type="SUPFAM" id="SSF69047">
    <property type="entry name" value="Hypothetical protein YjbJ"/>
    <property type="match status" value="1"/>
</dbReference>
<keyword evidence="2" id="KW-1185">Reference proteome</keyword>
<dbReference type="EMBL" id="JAQOUE010000001">
    <property type="protein sequence ID" value="MDT7041460.1"/>
    <property type="molecule type" value="Genomic_DNA"/>
</dbReference>
<evidence type="ECO:0000313" key="1">
    <source>
        <dbReference type="EMBL" id="MDT7041460.1"/>
    </source>
</evidence>
<gene>
    <name evidence="1" type="ORF">PPG34_03810</name>
</gene>
<evidence type="ECO:0008006" key="3">
    <source>
        <dbReference type="Google" id="ProtNLM"/>
    </source>
</evidence>
<name>A0ABU3K4X3_9BACT</name>
<dbReference type="Gene3D" id="1.10.1470.10">
    <property type="entry name" value="YjbJ"/>
    <property type="match status" value="1"/>
</dbReference>